<keyword evidence="2" id="KW-1185">Reference proteome</keyword>
<accession>A0ACC0YRF1</accession>
<dbReference type="EMBL" id="CM047740">
    <property type="protein sequence ID" value="KAJ0041063.1"/>
    <property type="molecule type" value="Genomic_DNA"/>
</dbReference>
<gene>
    <name evidence="1" type="ORF">Pint_27498</name>
</gene>
<evidence type="ECO:0000313" key="1">
    <source>
        <dbReference type="EMBL" id="KAJ0041063.1"/>
    </source>
</evidence>
<organism evidence="1 2">
    <name type="scientific">Pistacia integerrima</name>
    <dbReference type="NCBI Taxonomy" id="434235"/>
    <lineage>
        <taxon>Eukaryota</taxon>
        <taxon>Viridiplantae</taxon>
        <taxon>Streptophyta</taxon>
        <taxon>Embryophyta</taxon>
        <taxon>Tracheophyta</taxon>
        <taxon>Spermatophyta</taxon>
        <taxon>Magnoliopsida</taxon>
        <taxon>eudicotyledons</taxon>
        <taxon>Gunneridae</taxon>
        <taxon>Pentapetalae</taxon>
        <taxon>rosids</taxon>
        <taxon>malvids</taxon>
        <taxon>Sapindales</taxon>
        <taxon>Anacardiaceae</taxon>
        <taxon>Pistacia</taxon>
    </lineage>
</organism>
<reference evidence="2" key="1">
    <citation type="journal article" date="2023" name="G3 (Bethesda)">
        <title>Genome assembly and association tests identify interacting loci associated with vigor, precocity, and sex in interspecific pistachio rootstocks.</title>
        <authorList>
            <person name="Palmer W."/>
            <person name="Jacygrad E."/>
            <person name="Sagayaradj S."/>
            <person name="Cavanaugh K."/>
            <person name="Han R."/>
            <person name="Bertier L."/>
            <person name="Beede B."/>
            <person name="Kafkas S."/>
            <person name="Golino D."/>
            <person name="Preece J."/>
            <person name="Michelmore R."/>
        </authorList>
    </citation>
    <scope>NUCLEOTIDE SEQUENCE [LARGE SCALE GENOMIC DNA]</scope>
</reference>
<evidence type="ECO:0000313" key="2">
    <source>
        <dbReference type="Proteomes" id="UP001163603"/>
    </source>
</evidence>
<name>A0ACC0YRF1_9ROSI</name>
<protein>
    <submittedName>
        <fullName evidence="1">Uncharacterized protein</fullName>
    </submittedName>
</protein>
<dbReference type="Proteomes" id="UP001163603">
    <property type="component" value="Chromosome 5"/>
</dbReference>
<proteinExistence type="predicted"/>
<comment type="caution">
    <text evidence="1">The sequence shown here is derived from an EMBL/GenBank/DDBJ whole genome shotgun (WGS) entry which is preliminary data.</text>
</comment>
<sequence length="416" mass="45210">MGLLRDEGLVYKAVNEVDVGPQSDHVYLKANVKAPRMAGFVVKVFVRFLEMPIFGQLITNAELEEPPLFVPLHPYEDLNEQQVKHIASHLSPPEQVQEAIHCLPSSLPSHKPKFHRWTILDYARAYSSGEITPVMIAERFLAAVRESSNPPLQMSFFINYDAEDILRQATESTLRYEKGQPISVLDGVPIAIKDEIDCSPYPTTGGTKWLPKLRPCTADACCVARLRQCGAILVGKTNMHELGAGTSGINPHYGVTRNPYDTNKISGGSSSGSAAVVSSGLCPVALGVDGGGSVRMPAALCGVVGLKPTFGRIPLSGVLPFNWTVGMVGILAGTLEDAFIVSVLSLCYAAINGPLPTPQSTTSVPEVYFPLLKSTISLSDIRLAKYEEWFNDSSNDVRICCSSAMDQLCEHYNWKV</sequence>